<evidence type="ECO:0000256" key="6">
    <source>
        <dbReference type="ARBA" id="ARBA00034617"/>
    </source>
</evidence>
<evidence type="ECO:0000256" key="1">
    <source>
        <dbReference type="ARBA" id="ARBA00005446"/>
    </source>
</evidence>
<keyword evidence="5" id="KW-0413">Isomerase</keyword>
<dbReference type="Pfam" id="PF00270">
    <property type="entry name" value="DEAD"/>
    <property type="match status" value="1"/>
</dbReference>
<evidence type="ECO:0000313" key="12">
    <source>
        <dbReference type="Proteomes" id="UP000027265"/>
    </source>
</evidence>
<dbReference type="SMART" id="SM00487">
    <property type="entry name" value="DEXDc"/>
    <property type="match status" value="1"/>
</dbReference>
<dbReference type="PANTHER" id="PTHR13710:SF105">
    <property type="entry name" value="ATP-DEPENDENT DNA HELICASE Q1"/>
    <property type="match status" value="1"/>
</dbReference>
<protein>
    <recommendedName>
        <fullName evidence="7">DNA 3'-5' helicase</fullName>
        <ecNumber evidence="7">5.6.2.4</ecNumber>
    </recommendedName>
</protein>
<gene>
    <name evidence="11" type="ORF">JAAARDRAFT_125858</name>
</gene>
<dbReference type="GO" id="GO:0005694">
    <property type="term" value="C:chromosome"/>
    <property type="evidence" value="ECO:0007669"/>
    <property type="project" value="TreeGrafter"/>
</dbReference>
<dbReference type="STRING" id="933084.A0A067Q9F7"/>
<dbReference type="Proteomes" id="UP000027265">
    <property type="component" value="Unassembled WGS sequence"/>
</dbReference>
<feature type="region of interest" description="Disordered" evidence="8">
    <location>
        <begin position="377"/>
        <end position="432"/>
    </location>
</feature>
<dbReference type="EMBL" id="KL197714">
    <property type="protein sequence ID" value="KDQ60142.1"/>
    <property type="molecule type" value="Genomic_DNA"/>
</dbReference>
<dbReference type="PROSITE" id="PS51192">
    <property type="entry name" value="HELICASE_ATP_BIND_1"/>
    <property type="match status" value="1"/>
</dbReference>
<evidence type="ECO:0000256" key="7">
    <source>
        <dbReference type="ARBA" id="ARBA00034808"/>
    </source>
</evidence>
<evidence type="ECO:0000256" key="4">
    <source>
        <dbReference type="ARBA" id="ARBA00023125"/>
    </source>
</evidence>
<organism evidence="11 12">
    <name type="scientific">Jaapia argillacea MUCL 33604</name>
    <dbReference type="NCBI Taxonomy" id="933084"/>
    <lineage>
        <taxon>Eukaryota</taxon>
        <taxon>Fungi</taxon>
        <taxon>Dikarya</taxon>
        <taxon>Basidiomycota</taxon>
        <taxon>Agaricomycotina</taxon>
        <taxon>Agaricomycetes</taxon>
        <taxon>Agaricomycetidae</taxon>
        <taxon>Jaapiales</taxon>
        <taxon>Jaapiaceae</taxon>
        <taxon>Jaapia</taxon>
    </lineage>
</organism>
<accession>A0A067Q9F7</accession>
<dbReference type="InterPro" id="IPR027417">
    <property type="entry name" value="P-loop_NTPase"/>
</dbReference>
<keyword evidence="12" id="KW-1185">Reference proteome</keyword>
<sequence>MLSSKWSYRKIRKLVWSKFHKRACLFQMRVAKALFEERKDVVSVAATGMGKTLSFWIPLLMALEENQDKIIIVITPLNILGKQNVDLLKRVGISGVAIDASNSSDATFKEVEAGQHRVIVVNPEILMEVGGHFEKLWKKSHFTSKLLYIVFDEGHCISEWSEFRNQYKHVGSLRYLIPDMVPFYVTSATLPTATLADVSDILQLRSPRLIFRSNNRPTIAIAVHRIQHTMSSFEDLDFLIPRDIAETGNAPPKFLVFFDDRKEAENAAKHLQNLLPDHLRDKVKHFHSVMSDTYRDKQFKALGYGDLFGLCVTDSFGMGLDLPDIAIVVQWRAPKSIIAVWQRFGRAARGDDREGFAILLAEPSHFDEDREKARLAADKRRERAAKKRKSGKPATDPPAKRRTTSNKGSEHQLVPTSNEDQQEQEGRDQDEAETKMAVLDPAVDDLINAGARKLNCRRRVINLVFRNDERG</sequence>
<dbReference type="SUPFAM" id="SSF52540">
    <property type="entry name" value="P-loop containing nucleoside triphosphate hydrolases"/>
    <property type="match status" value="1"/>
</dbReference>
<dbReference type="Pfam" id="PF00271">
    <property type="entry name" value="Helicase_C"/>
    <property type="match status" value="1"/>
</dbReference>
<feature type="compositionally biased region" description="Basic residues" evidence="8">
    <location>
        <begin position="382"/>
        <end position="391"/>
    </location>
</feature>
<dbReference type="OrthoDB" id="10261556at2759"/>
<dbReference type="InterPro" id="IPR011545">
    <property type="entry name" value="DEAD/DEAH_box_helicase_dom"/>
</dbReference>
<feature type="domain" description="Helicase C-terminal" evidence="10">
    <location>
        <begin position="239"/>
        <end position="399"/>
    </location>
</feature>
<evidence type="ECO:0000256" key="8">
    <source>
        <dbReference type="SAM" id="MobiDB-lite"/>
    </source>
</evidence>
<comment type="catalytic activity">
    <reaction evidence="6">
        <text>Couples ATP hydrolysis with the unwinding of duplex DNA by translocating in the 3'-5' direction.</text>
        <dbReference type="EC" id="5.6.2.4"/>
    </reaction>
</comment>
<name>A0A067Q9F7_9AGAM</name>
<dbReference type="GO" id="GO:0005737">
    <property type="term" value="C:cytoplasm"/>
    <property type="evidence" value="ECO:0007669"/>
    <property type="project" value="TreeGrafter"/>
</dbReference>
<dbReference type="InParanoid" id="A0A067Q9F7"/>
<dbReference type="InterPro" id="IPR014001">
    <property type="entry name" value="Helicase_ATP-bd"/>
</dbReference>
<reference evidence="12" key="1">
    <citation type="journal article" date="2014" name="Proc. Natl. Acad. Sci. U.S.A.">
        <title>Extensive sampling of basidiomycete genomes demonstrates inadequacy of the white-rot/brown-rot paradigm for wood decay fungi.</title>
        <authorList>
            <person name="Riley R."/>
            <person name="Salamov A.A."/>
            <person name="Brown D.W."/>
            <person name="Nagy L.G."/>
            <person name="Floudas D."/>
            <person name="Held B.W."/>
            <person name="Levasseur A."/>
            <person name="Lombard V."/>
            <person name="Morin E."/>
            <person name="Otillar R."/>
            <person name="Lindquist E.A."/>
            <person name="Sun H."/>
            <person name="LaButti K.M."/>
            <person name="Schmutz J."/>
            <person name="Jabbour D."/>
            <person name="Luo H."/>
            <person name="Baker S.E."/>
            <person name="Pisabarro A.G."/>
            <person name="Walton J.D."/>
            <person name="Blanchette R.A."/>
            <person name="Henrissat B."/>
            <person name="Martin F."/>
            <person name="Cullen D."/>
            <person name="Hibbett D.S."/>
            <person name="Grigoriev I.V."/>
        </authorList>
    </citation>
    <scope>NUCLEOTIDE SEQUENCE [LARGE SCALE GENOMIC DNA]</scope>
    <source>
        <strain evidence="12">MUCL 33604</strain>
    </source>
</reference>
<feature type="domain" description="Helicase ATP-binding" evidence="9">
    <location>
        <begin position="32"/>
        <end position="208"/>
    </location>
</feature>
<keyword evidence="2" id="KW-0547">Nucleotide-binding</keyword>
<dbReference type="GO" id="GO:0003677">
    <property type="term" value="F:DNA binding"/>
    <property type="evidence" value="ECO:0007669"/>
    <property type="project" value="UniProtKB-KW"/>
</dbReference>
<dbReference type="AlphaFoldDB" id="A0A067Q9F7"/>
<keyword evidence="3" id="KW-0067">ATP-binding</keyword>
<dbReference type="GO" id="GO:0000724">
    <property type="term" value="P:double-strand break repair via homologous recombination"/>
    <property type="evidence" value="ECO:0007669"/>
    <property type="project" value="TreeGrafter"/>
</dbReference>
<proteinExistence type="inferred from homology"/>
<evidence type="ECO:0000256" key="3">
    <source>
        <dbReference type="ARBA" id="ARBA00022840"/>
    </source>
</evidence>
<evidence type="ECO:0000313" key="11">
    <source>
        <dbReference type="EMBL" id="KDQ60142.1"/>
    </source>
</evidence>
<dbReference type="GO" id="GO:0009378">
    <property type="term" value="F:four-way junction helicase activity"/>
    <property type="evidence" value="ECO:0007669"/>
    <property type="project" value="TreeGrafter"/>
</dbReference>
<comment type="similarity">
    <text evidence="1">Belongs to the helicase family. RecQ subfamily.</text>
</comment>
<dbReference type="PROSITE" id="PS51194">
    <property type="entry name" value="HELICASE_CTER"/>
    <property type="match status" value="1"/>
</dbReference>
<dbReference type="HOGENOM" id="CLU_001103_19_0_1"/>
<evidence type="ECO:0000259" key="9">
    <source>
        <dbReference type="PROSITE" id="PS51192"/>
    </source>
</evidence>
<evidence type="ECO:0000259" key="10">
    <source>
        <dbReference type="PROSITE" id="PS51194"/>
    </source>
</evidence>
<dbReference type="GO" id="GO:0043138">
    <property type="term" value="F:3'-5' DNA helicase activity"/>
    <property type="evidence" value="ECO:0007669"/>
    <property type="project" value="UniProtKB-EC"/>
</dbReference>
<evidence type="ECO:0000256" key="2">
    <source>
        <dbReference type="ARBA" id="ARBA00022741"/>
    </source>
</evidence>
<dbReference type="SMART" id="SM00490">
    <property type="entry name" value="HELICc"/>
    <property type="match status" value="1"/>
</dbReference>
<dbReference type="GO" id="GO:0005524">
    <property type="term" value="F:ATP binding"/>
    <property type="evidence" value="ECO:0007669"/>
    <property type="project" value="UniProtKB-KW"/>
</dbReference>
<dbReference type="Gene3D" id="3.40.50.300">
    <property type="entry name" value="P-loop containing nucleotide triphosphate hydrolases"/>
    <property type="match status" value="2"/>
</dbReference>
<evidence type="ECO:0000256" key="5">
    <source>
        <dbReference type="ARBA" id="ARBA00023235"/>
    </source>
</evidence>
<dbReference type="EC" id="5.6.2.4" evidence="7"/>
<keyword evidence="4" id="KW-0238">DNA-binding</keyword>
<dbReference type="InterPro" id="IPR001650">
    <property type="entry name" value="Helicase_C-like"/>
</dbReference>
<dbReference type="PANTHER" id="PTHR13710">
    <property type="entry name" value="DNA HELICASE RECQ FAMILY MEMBER"/>
    <property type="match status" value="1"/>
</dbReference>
<feature type="non-terminal residue" evidence="11">
    <location>
        <position position="471"/>
    </location>
</feature>